<keyword evidence="1 11" id="KW-0245">EGF-like domain</keyword>
<feature type="transmembrane region" description="Helical" evidence="12">
    <location>
        <begin position="1359"/>
        <end position="1382"/>
    </location>
</feature>
<evidence type="ECO:0000259" key="14">
    <source>
        <dbReference type="PROSITE" id="PS50026"/>
    </source>
</evidence>
<keyword evidence="6 12" id="KW-0472">Membrane</keyword>
<feature type="chain" id="PRO_5043618054" description="Disintegrin and metalloproteinase domain-containing protein 11" evidence="13">
    <location>
        <begin position="21"/>
        <end position="1395"/>
    </location>
</feature>
<dbReference type="Pfam" id="PF00200">
    <property type="entry name" value="Disintegrin"/>
    <property type="match status" value="1"/>
</dbReference>
<dbReference type="FunFam" id="4.10.70.10:FF:000001">
    <property type="entry name" value="Disintegrin and metalloproteinase domain-containing protein 22"/>
    <property type="match status" value="1"/>
</dbReference>
<dbReference type="InterPro" id="IPR002870">
    <property type="entry name" value="Peptidase_M12B_N"/>
</dbReference>
<dbReference type="InterPro" id="IPR001590">
    <property type="entry name" value="Peptidase_M12B"/>
</dbReference>
<dbReference type="SMART" id="SM00608">
    <property type="entry name" value="ACR"/>
    <property type="match status" value="1"/>
</dbReference>
<dbReference type="PANTHER" id="PTHR11905">
    <property type="entry name" value="ADAM A DISINTEGRIN AND METALLOPROTEASE DOMAIN"/>
    <property type="match status" value="1"/>
</dbReference>
<evidence type="ECO:0000256" key="13">
    <source>
        <dbReference type="SAM" id="SignalP"/>
    </source>
</evidence>
<dbReference type="PROSITE" id="PS50026">
    <property type="entry name" value="EGF_3"/>
    <property type="match status" value="1"/>
</dbReference>
<dbReference type="SMART" id="SM00050">
    <property type="entry name" value="DISIN"/>
    <property type="match status" value="1"/>
</dbReference>
<evidence type="ECO:0000313" key="18">
    <source>
        <dbReference type="Proteomes" id="UP001497482"/>
    </source>
</evidence>
<evidence type="ECO:0000256" key="9">
    <source>
        <dbReference type="ARBA" id="ARBA00046288"/>
    </source>
</evidence>
<evidence type="ECO:0000259" key="15">
    <source>
        <dbReference type="PROSITE" id="PS50214"/>
    </source>
</evidence>
<name>A0AAV2LIV3_KNICA</name>
<evidence type="ECO:0000256" key="11">
    <source>
        <dbReference type="PROSITE-ProRule" id="PRU00076"/>
    </source>
</evidence>
<dbReference type="PROSITE" id="PS00427">
    <property type="entry name" value="DISINTEGRIN_1"/>
    <property type="match status" value="1"/>
</dbReference>
<reference evidence="17 18" key="1">
    <citation type="submission" date="2024-04" db="EMBL/GenBank/DDBJ databases">
        <authorList>
            <person name="Waldvogel A.-M."/>
            <person name="Schoenle A."/>
        </authorList>
    </citation>
    <scope>NUCLEOTIDE SEQUENCE [LARGE SCALE GENOMIC DNA]</scope>
</reference>
<dbReference type="FunFam" id="3.40.390.10:FF:000014">
    <property type="entry name" value="disintegrin and metalloproteinase domain-containing protein 11"/>
    <property type="match status" value="1"/>
</dbReference>
<comment type="caution">
    <text evidence="11">Lacks conserved residue(s) required for the propagation of feature annotation.</text>
</comment>
<evidence type="ECO:0000256" key="3">
    <source>
        <dbReference type="ARBA" id="ARBA00022692"/>
    </source>
</evidence>
<feature type="domain" description="Peptidase M12B" evidence="16">
    <location>
        <begin position="861"/>
        <end position="1060"/>
    </location>
</feature>
<dbReference type="PRINTS" id="PR00289">
    <property type="entry name" value="DISINTEGRIN"/>
</dbReference>
<evidence type="ECO:0000256" key="8">
    <source>
        <dbReference type="ARBA" id="ARBA00023180"/>
    </source>
</evidence>
<dbReference type="PROSITE" id="PS50215">
    <property type="entry name" value="ADAM_MEPRO"/>
    <property type="match status" value="1"/>
</dbReference>
<gene>
    <name evidence="17" type="ORF">KC01_LOCUS28404</name>
</gene>
<feature type="disulfide bond" evidence="10">
    <location>
        <begin position="1125"/>
        <end position="1145"/>
    </location>
</feature>
<dbReference type="Gene3D" id="4.10.70.10">
    <property type="entry name" value="Disintegrin domain"/>
    <property type="match status" value="1"/>
</dbReference>
<dbReference type="GO" id="GO:0006508">
    <property type="term" value="P:proteolysis"/>
    <property type="evidence" value="ECO:0007669"/>
    <property type="project" value="InterPro"/>
</dbReference>
<evidence type="ECO:0000256" key="4">
    <source>
        <dbReference type="ARBA" id="ARBA00022729"/>
    </source>
</evidence>
<keyword evidence="4 13" id="KW-0732">Signal</keyword>
<evidence type="ECO:0000256" key="7">
    <source>
        <dbReference type="ARBA" id="ARBA00023157"/>
    </source>
</evidence>
<dbReference type="InterPro" id="IPR001762">
    <property type="entry name" value="Disintegrin_dom"/>
</dbReference>
<keyword evidence="7 11" id="KW-1015">Disulfide bond</keyword>
<feature type="signal peptide" evidence="13">
    <location>
        <begin position="1"/>
        <end position="20"/>
    </location>
</feature>
<evidence type="ECO:0000256" key="5">
    <source>
        <dbReference type="ARBA" id="ARBA00022989"/>
    </source>
</evidence>
<dbReference type="PROSITE" id="PS50214">
    <property type="entry name" value="DISINTEGRIN_2"/>
    <property type="match status" value="1"/>
</dbReference>
<protein>
    <recommendedName>
        <fullName evidence="19">Disintegrin and metalloproteinase domain-containing protein 11</fullName>
    </recommendedName>
</protein>
<accession>A0AAV2LIV3</accession>
<evidence type="ECO:0000256" key="2">
    <source>
        <dbReference type="ARBA" id="ARBA00022685"/>
    </source>
</evidence>
<dbReference type="Gene3D" id="2.10.25.10">
    <property type="entry name" value="Laminin"/>
    <property type="match status" value="1"/>
</dbReference>
<evidence type="ECO:0000256" key="6">
    <source>
        <dbReference type="ARBA" id="ARBA00023136"/>
    </source>
</evidence>
<dbReference type="Proteomes" id="UP001497482">
    <property type="component" value="Chromosome 23"/>
</dbReference>
<evidence type="ECO:0000313" key="17">
    <source>
        <dbReference type="EMBL" id="CAL1600303.1"/>
    </source>
</evidence>
<dbReference type="EMBL" id="OZ035845">
    <property type="protein sequence ID" value="CAL1600303.1"/>
    <property type="molecule type" value="Genomic_DNA"/>
</dbReference>
<keyword evidence="8" id="KW-0325">Glycoprotein</keyword>
<dbReference type="Pfam" id="PF01421">
    <property type="entry name" value="Reprolysin"/>
    <property type="match status" value="1"/>
</dbReference>
<evidence type="ECO:0000259" key="16">
    <source>
        <dbReference type="PROSITE" id="PS50215"/>
    </source>
</evidence>
<dbReference type="SUPFAM" id="SSF55486">
    <property type="entry name" value="Metalloproteases ('zincins'), catalytic domain"/>
    <property type="match status" value="1"/>
</dbReference>
<evidence type="ECO:0000256" key="10">
    <source>
        <dbReference type="PROSITE-ProRule" id="PRU00068"/>
    </source>
</evidence>
<feature type="domain" description="Disintegrin" evidence="15">
    <location>
        <begin position="1066"/>
        <end position="1153"/>
    </location>
</feature>
<dbReference type="Pfam" id="PF08516">
    <property type="entry name" value="ADAM_CR"/>
    <property type="match status" value="1"/>
</dbReference>
<dbReference type="PANTHER" id="PTHR11905:SF114">
    <property type="entry name" value="DISINTEGRIN AND METALLOPROTEINASE DOMAIN-CONTAINING PROTEIN 11"/>
    <property type="match status" value="1"/>
</dbReference>
<evidence type="ECO:0000256" key="1">
    <source>
        <dbReference type="ARBA" id="ARBA00022536"/>
    </source>
</evidence>
<evidence type="ECO:0008006" key="19">
    <source>
        <dbReference type="Google" id="ProtNLM"/>
    </source>
</evidence>
<evidence type="ECO:0000256" key="12">
    <source>
        <dbReference type="SAM" id="Phobius"/>
    </source>
</evidence>
<keyword evidence="18" id="KW-1185">Reference proteome</keyword>
<dbReference type="Pfam" id="PF23106">
    <property type="entry name" value="EGF_Teneurin"/>
    <property type="match status" value="1"/>
</dbReference>
<keyword evidence="3 12" id="KW-0812">Transmembrane</keyword>
<dbReference type="InterPro" id="IPR006586">
    <property type="entry name" value="ADAM_Cys-rich"/>
</dbReference>
<organism evidence="17 18">
    <name type="scientific">Knipowitschia caucasica</name>
    <name type="common">Caucasian dwarf goby</name>
    <name type="synonym">Pomatoschistus caucasicus</name>
    <dbReference type="NCBI Taxonomy" id="637954"/>
    <lineage>
        <taxon>Eukaryota</taxon>
        <taxon>Metazoa</taxon>
        <taxon>Chordata</taxon>
        <taxon>Craniata</taxon>
        <taxon>Vertebrata</taxon>
        <taxon>Euteleostomi</taxon>
        <taxon>Actinopterygii</taxon>
        <taxon>Neopterygii</taxon>
        <taxon>Teleostei</taxon>
        <taxon>Neoteleostei</taxon>
        <taxon>Acanthomorphata</taxon>
        <taxon>Gobiaria</taxon>
        <taxon>Gobiiformes</taxon>
        <taxon>Gobioidei</taxon>
        <taxon>Gobiidae</taxon>
        <taxon>Gobiinae</taxon>
        <taxon>Knipowitschia</taxon>
    </lineage>
</organism>
<dbReference type="InterPro" id="IPR018358">
    <property type="entry name" value="Disintegrin_CS"/>
</dbReference>
<dbReference type="CDD" id="cd04269">
    <property type="entry name" value="ZnMc_adamalysin_II_like"/>
    <property type="match status" value="1"/>
</dbReference>
<dbReference type="Gene3D" id="3.40.390.10">
    <property type="entry name" value="Collagenase (Catalytic Domain)"/>
    <property type="match status" value="1"/>
</dbReference>
<dbReference type="GO" id="GO:0004222">
    <property type="term" value="F:metalloendopeptidase activity"/>
    <property type="evidence" value="ECO:0007669"/>
    <property type="project" value="InterPro"/>
</dbReference>
<dbReference type="GO" id="GO:0012505">
    <property type="term" value="C:endomembrane system"/>
    <property type="evidence" value="ECO:0007669"/>
    <property type="project" value="UniProtKB-SubCell"/>
</dbReference>
<dbReference type="SUPFAM" id="SSF57552">
    <property type="entry name" value="Blood coagulation inhibitor (disintegrin)"/>
    <property type="match status" value="1"/>
</dbReference>
<dbReference type="PROSITE" id="PS00022">
    <property type="entry name" value="EGF_1"/>
    <property type="match status" value="1"/>
</dbReference>
<feature type="domain" description="EGF-like" evidence="14">
    <location>
        <begin position="1297"/>
        <end position="1334"/>
    </location>
</feature>
<dbReference type="InterPro" id="IPR034027">
    <property type="entry name" value="Reprolysin_adamalysin"/>
</dbReference>
<dbReference type="InterPro" id="IPR000742">
    <property type="entry name" value="EGF"/>
</dbReference>
<feature type="disulfide bond" evidence="11">
    <location>
        <begin position="1324"/>
        <end position="1333"/>
    </location>
</feature>
<sequence>MLAVRCLLFAAVFPQGPGLGEWVGAGDGRGPSEQIVRPQRLLQQIHSDEELLHGKLDTRVKNQTSALLHLAQSSFLVQAFGTSFILDLELNHNLLSTDYVERHFDEHGQISQNTGGEHCYYHGTIRGLQGSWAALSTCHGLQGMFSDGNSSTNPISTNPISTTHISTNHISTTHISTNHISTNHISTNPISTNPISTTHISTTHISTNHISTNHISTTHISTTHISTNHISTNHISTNHISTNHISTNHISTNPISTNPISTNPISTTHISTTHISTNHISTTHISTTHISTNHISTNHISTNHISTTHISTNHISTNHISTTHISTTHISTNHISINHISTNPISTNHISTNHISTTHISTNHISTTHISTNHISTNPISTNPISTTHISTNPISTNHISTNHISTNPISTNHISTNPISTNPISTNPISTNHISTNHISTNPISTTPISTNPISTNPISTTPISTNHISTNHISTTPISTNHISTTHISTTHISTTHISTTHISTTHISTTHISTNPISTNHISTNHISTNHISTNHISTTHISTNHISTNHISTTHISTNHISTNHISTNHISTNHISTNHISTNHISTTHISTTHISTNHISTNHISTNHISTNHISTNPISTNPISTTHISTTHISTTHISTNHISTNHISTTHISTTHISTNHISTNHISTNHISTNHISTTHISTTHISTNHISTNHISTNHISTNHISTNPISTNPISTNHISTNHISTNHISTNHISTTHISTTHISTNHISTNHISTNHISTNYINISRVSAVSSPVIVVMTERRDHIISRLPGIELFRPPCPGCSDGSSISADFRAEKKNSAPVALRRTKRQLGYSPVRRGQRTVQTETKYIELMVVNDHELFVQLRRSIPHTKNFAKAVVNMADAIYKEQLHTRIVLVAMETWSAENKVAVGDDALLTLRDFMKYRRESVRQRCDAVHLFSGRTFMSSRSEAAYVGGICSLTRGGAINEYGSVGPMAITLSQSLGQNIGMYRNKERTAASDCRCPDPWLGCIMEDTGYYLPRKFSRCSIDEYLRFLQLGGGSCLFNKPSKLLDPPECGNGYVEPGEECDCGSLLECSRSGANCCKKCTLTHNAMCSNGLCCRDCKYELRGVTCRDSVNDCDIPETCTGDSSQCPHNVHKLDSYMCDAGQGRCYGGRCKTRDGQCRTLWGYNSADRFCYEKLNSEGTEQGNCGHDATGHGWAPCSKPDVLCGLLLCTNMTLRPRFGELRGKVTSLTIYHQSRYLDCRGGHAVLDDGLDLGYVEDGTPCGPNMMCLERRCLPVTTFNLSTCPGSSPFRICSSHGTCNNEVKCICDPDYTGTDCSVFDPTPIPTPPEGAAAHKGPSGTNIIIGSVAGAILVAAIILGGTGWGFKNIRRGRYDAAFP</sequence>
<keyword evidence="5 12" id="KW-1133">Transmembrane helix</keyword>
<comment type="subcellular location">
    <subcellularLocation>
        <location evidence="9">Endomembrane system</location>
        <topology evidence="9">Single-pass type I membrane protein</topology>
    </subcellularLocation>
</comment>
<dbReference type="Pfam" id="PF01562">
    <property type="entry name" value="Pep_M12B_propep"/>
    <property type="match status" value="1"/>
</dbReference>
<keyword evidence="2" id="KW-0165">Cleavage on pair of basic residues</keyword>
<proteinExistence type="predicted"/>
<dbReference type="InterPro" id="IPR024079">
    <property type="entry name" value="MetalloPept_cat_dom_sf"/>
</dbReference>
<dbReference type="InterPro" id="IPR036436">
    <property type="entry name" value="Disintegrin_dom_sf"/>
</dbReference>